<proteinExistence type="inferred from homology"/>
<dbReference type="PANTHER" id="PTHR46847">
    <property type="entry name" value="D-ALLOSE-BINDING PERIPLASMIC PROTEIN-RELATED"/>
    <property type="match status" value="1"/>
</dbReference>
<dbReference type="Proteomes" id="UP001061361">
    <property type="component" value="Chromosome"/>
</dbReference>
<dbReference type="Gene3D" id="3.40.50.2300">
    <property type="match status" value="2"/>
</dbReference>
<feature type="chain" id="PRO_5046258242" evidence="4">
    <location>
        <begin position="28"/>
        <end position="377"/>
    </location>
</feature>
<reference evidence="6" key="1">
    <citation type="submission" date="2022-08" db="EMBL/GenBank/DDBJ databases">
        <title>Genome Sequence of the sulphate-reducing bacterium, Pseudodesulfovibrio portus JCM14722.</title>
        <authorList>
            <person name="Kondo R."/>
            <person name="Kataoka T."/>
        </authorList>
    </citation>
    <scope>NUCLEOTIDE SEQUENCE</scope>
    <source>
        <strain evidence="6">JCM 14722</strain>
    </source>
</reference>
<evidence type="ECO:0000256" key="2">
    <source>
        <dbReference type="ARBA" id="ARBA00007639"/>
    </source>
</evidence>
<evidence type="ECO:0000256" key="4">
    <source>
        <dbReference type="SAM" id="SignalP"/>
    </source>
</evidence>
<dbReference type="Pfam" id="PF13407">
    <property type="entry name" value="Peripla_BP_4"/>
    <property type="match status" value="1"/>
</dbReference>
<dbReference type="CDD" id="cd06324">
    <property type="entry name" value="PBP1_ABC_sugar_binding-like"/>
    <property type="match status" value="1"/>
</dbReference>
<gene>
    <name evidence="6" type="ORF">JCM14722_13840</name>
</gene>
<dbReference type="EMBL" id="AP026708">
    <property type="protein sequence ID" value="BDQ33842.1"/>
    <property type="molecule type" value="Genomic_DNA"/>
</dbReference>
<organism evidence="6 7">
    <name type="scientific">Pseudodesulfovibrio portus</name>
    <dbReference type="NCBI Taxonomy" id="231439"/>
    <lineage>
        <taxon>Bacteria</taxon>
        <taxon>Pseudomonadati</taxon>
        <taxon>Thermodesulfobacteriota</taxon>
        <taxon>Desulfovibrionia</taxon>
        <taxon>Desulfovibrionales</taxon>
        <taxon>Desulfovibrionaceae</taxon>
    </lineage>
</organism>
<feature type="domain" description="Periplasmic binding protein" evidence="5">
    <location>
        <begin position="43"/>
        <end position="310"/>
    </location>
</feature>
<dbReference type="PANTHER" id="PTHR46847:SF2">
    <property type="entry name" value="ABC TRANSPORTER SUGAR-BINDING PROTEIN"/>
    <property type="match status" value="1"/>
</dbReference>
<keyword evidence="3 4" id="KW-0732">Signal</keyword>
<feature type="signal peptide" evidence="4">
    <location>
        <begin position="1"/>
        <end position="27"/>
    </location>
</feature>
<dbReference type="InterPro" id="IPR025997">
    <property type="entry name" value="SBP_2_dom"/>
</dbReference>
<evidence type="ECO:0000256" key="1">
    <source>
        <dbReference type="ARBA" id="ARBA00004196"/>
    </source>
</evidence>
<accession>A0ABM8AR05</accession>
<name>A0ABM8AR05_9BACT</name>
<evidence type="ECO:0000313" key="6">
    <source>
        <dbReference type="EMBL" id="BDQ33842.1"/>
    </source>
</evidence>
<dbReference type="RefSeq" id="WP_264983895.1">
    <property type="nucleotide sequence ID" value="NZ_AP026708.1"/>
</dbReference>
<dbReference type="InterPro" id="IPR028082">
    <property type="entry name" value="Peripla_BP_I"/>
</dbReference>
<keyword evidence="7" id="KW-1185">Reference proteome</keyword>
<protein>
    <submittedName>
        <fullName evidence="6">Sugar ABC transporter substrate-binding protein</fullName>
    </submittedName>
</protein>
<comment type="similarity">
    <text evidence="2">Belongs to the bacterial solute-binding protein 2 family.</text>
</comment>
<sequence length="377" mass="41496">MKRTGQRFLWLVLCALLLAALPTNSLAAVELPSVTFVSPSMASKRPFWNDFIAFMKVAAEDLGINLTVLEADNRFEVNDLVRKTLSGQARPDYLVSIYQADTTIATLTMARDAGVKTLIVNTDVVDAERAAAGSPRGIYPSWIGHIFPDDASAGRMLAKRLFDRAGQMNLRAPDGKIHVIGLGGSHTATSSSHRRTGLLSAVADFPDVVVDQFVLAYWKREVSRQKAVKLLSLYPDATVFWAINDHTAMGVLDAMDKRGAVPGKDILTGGIDWSPECVGKVLNGSMVTTIGGHFMEGAWALLLLLDYHNGHDFAQPDPTLHSEMRIIDSDTAHRFLPVLDRDNWPSIDFRRLSKTYNPGLEKYDFSPDAVARQLSEQ</sequence>
<evidence type="ECO:0000259" key="5">
    <source>
        <dbReference type="Pfam" id="PF13407"/>
    </source>
</evidence>
<evidence type="ECO:0000256" key="3">
    <source>
        <dbReference type="ARBA" id="ARBA00022729"/>
    </source>
</evidence>
<dbReference type="SUPFAM" id="SSF53822">
    <property type="entry name" value="Periplasmic binding protein-like I"/>
    <property type="match status" value="1"/>
</dbReference>
<comment type="subcellular location">
    <subcellularLocation>
        <location evidence="1">Cell envelope</location>
    </subcellularLocation>
</comment>
<evidence type="ECO:0000313" key="7">
    <source>
        <dbReference type="Proteomes" id="UP001061361"/>
    </source>
</evidence>